<name>A0A1B8G9Q2_9PEZI</name>
<keyword evidence="3" id="KW-1185">Reference proteome</keyword>
<organism evidence="2 3">
    <name type="scientific">Pseudogymnoascus verrucosus</name>
    <dbReference type="NCBI Taxonomy" id="342668"/>
    <lineage>
        <taxon>Eukaryota</taxon>
        <taxon>Fungi</taxon>
        <taxon>Dikarya</taxon>
        <taxon>Ascomycota</taxon>
        <taxon>Pezizomycotina</taxon>
        <taxon>Leotiomycetes</taxon>
        <taxon>Thelebolales</taxon>
        <taxon>Thelebolaceae</taxon>
        <taxon>Pseudogymnoascus</taxon>
    </lineage>
</organism>
<sequence>MASLHPDGLQQLPVEIFLNIVMQLGSGDIGSLLGSSKTIRSILKSHEEYLSRQFASYLYPKRKRTSKKPILAWPILTRPSPPLKPKHILSRCIPTLIRFPYTFSWVAEQEKRKKVLRDLSNSQLLNVTIPNLLVSIFGTSTRICACCGLSGIKVFKSHGLNMLLRLSDARISGSTPVEEKKISIDDAHRSQKLWICQQDKLALASMLALVWVASTTFDYGDRSTWGAGSCNNNCGIPGEQSEDINLAKRRCTYRELALVHGPYFLWCSVSESEKETRWVKDMLDEGVEYEKGVESMEGVESEEGVEDARMAHHSLQSVLLSRLAGLKGWEGWEGWYEAFSAFGEEILFCRAWGVAR</sequence>
<evidence type="ECO:0000313" key="2">
    <source>
        <dbReference type="EMBL" id="OBT92553.1"/>
    </source>
</evidence>
<protein>
    <recommendedName>
        <fullName evidence="1">F-box domain-containing protein</fullName>
    </recommendedName>
</protein>
<dbReference type="Proteomes" id="UP000091956">
    <property type="component" value="Unassembled WGS sequence"/>
</dbReference>
<dbReference type="InterPro" id="IPR001810">
    <property type="entry name" value="F-box_dom"/>
</dbReference>
<gene>
    <name evidence="2" type="ORF">VE01_09446</name>
</gene>
<reference evidence="3" key="2">
    <citation type="journal article" date="2018" name="Nat. Commun.">
        <title>Extreme sensitivity to ultraviolet light in the fungal pathogen causing white-nose syndrome of bats.</title>
        <authorList>
            <person name="Palmer J.M."/>
            <person name="Drees K.P."/>
            <person name="Foster J.T."/>
            <person name="Lindner D.L."/>
        </authorList>
    </citation>
    <scope>NUCLEOTIDE SEQUENCE [LARGE SCALE GENOMIC DNA]</scope>
    <source>
        <strain evidence="3">UAMH 10579</strain>
    </source>
</reference>
<dbReference type="GeneID" id="28842832"/>
<accession>A0A1B8G9Q2</accession>
<dbReference type="PROSITE" id="PS50181">
    <property type="entry name" value="FBOX"/>
    <property type="match status" value="1"/>
</dbReference>
<evidence type="ECO:0000259" key="1">
    <source>
        <dbReference type="PROSITE" id="PS50181"/>
    </source>
</evidence>
<evidence type="ECO:0000313" key="3">
    <source>
        <dbReference type="Proteomes" id="UP000091956"/>
    </source>
</evidence>
<dbReference type="EMBL" id="KV460266">
    <property type="protein sequence ID" value="OBT92553.1"/>
    <property type="molecule type" value="Genomic_DNA"/>
</dbReference>
<dbReference type="AlphaFoldDB" id="A0A1B8G9Q2"/>
<proteinExistence type="predicted"/>
<feature type="domain" description="F-box" evidence="1">
    <location>
        <begin position="6"/>
        <end position="52"/>
    </location>
</feature>
<dbReference type="OrthoDB" id="3431736at2759"/>
<reference evidence="2 3" key="1">
    <citation type="submission" date="2016-03" db="EMBL/GenBank/DDBJ databases">
        <title>Comparative genomics of Pseudogymnoascus destructans, the fungus causing white-nose syndrome of bats.</title>
        <authorList>
            <person name="Palmer J.M."/>
            <person name="Drees K.P."/>
            <person name="Foster J.T."/>
            <person name="Lindner D.L."/>
        </authorList>
    </citation>
    <scope>NUCLEOTIDE SEQUENCE [LARGE SCALE GENOMIC DNA]</scope>
    <source>
        <strain evidence="2 3">UAMH 10579</strain>
    </source>
</reference>
<dbReference type="RefSeq" id="XP_018126286.1">
    <property type="nucleotide sequence ID" value="XM_018278860.2"/>
</dbReference>